<proteinExistence type="predicted"/>
<dbReference type="Proteomes" id="UP000595437">
    <property type="component" value="Chromosome 20"/>
</dbReference>
<dbReference type="EMBL" id="CP045909">
    <property type="protein sequence ID" value="QQP32537.1"/>
    <property type="molecule type" value="Genomic_DNA"/>
</dbReference>
<sequence>MSNLVVEVTQDNRSGKKPMLLLRVVKDYDLVLELTASRSERSSWESWRAF</sequence>
<keyword evidence="2" id="KW-1185">Reference proteome</keyword>
<dbReference type="AlphaFoldDB" id="A0A7T8GM90"/>
<evidence type="ECO:0000313" key="2">
    <source>
        <dbReference type="Proteomes" id="UP000595437"/>
    </source>
</evidence>
<evidence type="ECO:0000313" key="1">
    <source>
        <dbReference type="EMBL" id="QQP32537.1"/>
    </source>
</evidence>
<protein>
    <submittedName>
        <fullName evidence="1">Uncharacterized protein</fullName>
    </submittedName>
</protein>
<organism evidence="1 2">
    <name type="scientific">Caligus rogercresseyi</name>
    <name type="common">Sea louse</name>
    <dbReference type="NCBI Taxonomy" id="217165"/>
    <lineage>
        <taxon>Eukaryota</taxon>
        <taxon>Metazoa</taxon>
        <taxon>Ecdysozoa</taxon>
        <taxon>Arthropoda</taxon>
        <taxon>Crustacea</taxon>
        <taxon>Multicrustacea</taxon>
        <taxon>Hexanauplia</taxon>
        <taxon>Copepoda</taxon>
        <taxon>Siphonostomatoida</taxon>
        <taxon>Caligidae</taxon>
        <taxon>Caligus</taxon>
    </lineage>
</organism>
<accession>A0A7T8GM90</accession>
<gene>
    <name evidence="1" type="ORF">FKW44_024875</name>
</gene>
<name>A0A7T8GM90_CALRO</name>
<reference evidence="1" key="1">
    <citation type="journal article" name="Sci. Data">
        <title>Chromosome-scale genome assembly of the sea louse Caligus rogercresseyi by SMRT sequencing and Hi-C analysis.</title>
        <authorList>
            <person name="Gallardo-Escarate C."/>
            <person name="Valenzuela-Munoz V."/>
            <person name="Nunez-Acuna G."/>
            <person name="Valenzuela-Miranda D."/>
            <person name="Goncalves A.T."/>
            <person name="Escobar-Sepulveda H."/>
            <person name="Liachko I."/>
            <person name="Nelson B."/>
            <person name="Roberts S."/>
            <person name="Warren W."/>
        </authorList>
    </citation>
    <scope>NUCLEOTIDE SEQUENCE</scope>
    <source>
        <tissue evidence="1">Whole tissue</tissue>
    </source>
</reference>